<dbReference type="GO" id="GO:0016787">
    <property type="term" value="F:hydrolase activity"/>
    <property type="evidence" value="ECO:0007669"/>
    <property type="project" value="UniProtKB-KW"/>
</dbReference>
<feature type="transmembrane region" description="Helical" evidence="1">
    <location>
        <begin position="308"/>
        <end position="326"/>
    </location>
</feature>
<keyword evidence="4" id="KW-0012">Acyltransferase</keyword>
<feature type="transmembrane region" description="Helical" evidence="1">
    <location>
        <begin position="75"/>
        <end position="94"/>
    </location>
</feature>
<evidence type="ECO:0000259" key="2">
    <source>
        <dbReference type="Pfam" id="PF01757"/>
    </source>
</evidence>
<evidence type="ECO:0000313" key="5">
    <source>
        <dbReference type="Proteomes" id="UP000198517"/>
    </source>
</evidence>
<feature type="transmembrane region" description="Helical" evidence="1">
    <location>
        <begin position="333"/>
        <end position="350"/>
    </location>
</feature>
<keyword evidence="4" id="KW-0808">Transferase</keyword>
<feature type="domain" description="Acyltransferase 3" evidence="2">
    <location>
        <begin position="6"/>
        <end position="320"/>
    </location>
</feature>
<feature type="transmembrane region" description="Helical" evidence="1">
    <location>
        <begin position="284"/>
        <end position="302"/>
    </location>
</feature>
<keyword evidence="4" id="KW-0378">Hydrolase</keyword>
<dbReference type="InterPro" id="IPR002656">
    <property type="entry name" value="Acyl_transf_3_dom"/>
</dbReference>
<dbReference type="STRING" id="1071918.SAMN05421544_103106"/>
<dbReference type="InterPro" id="IPR043968">
    <property type="entry name" value="SGNH"/>
</dbReference>
<gene>
    <name evidence="4" type="ORF">SAMN05421544_103106</name>
</gene>
<keyword evidence="1" id="KW-1133">Transmembrane helix</keyword>
<dbReference type="Pfam" id="PF01757">
    <property type="entry name" value="Acyl_transf_3"/>
    <property type="match status" value="1"/>
</dbReference>
<dbReference type="EMBL" id="FNAS01000003">
    <property type="protein sequence ID" value="SDE11674.1"/>
    <property type="molecule type" value="Genomic_DNA"/>
</dbReference>
<dbReference type="PANTHER" id="PTHR23028:SF53">
    <property type="entry name" value="ACYL_TRANSF_3 DOMAIN-CONTAINING PROTEIN"/>
    <property type="match status" value="1"/>
</dbReference>
<dbReference type="Pfam" id="PF19040">
    <property type="entry name" value="SGNH"/>
    <property type="match status" value="1"/>
</dbReference>
<dbReference type="AlphaFoldDB" id="A0A1G7A9V4"/>
<feature type="transmembrane region" description="Helical" evidence="1">
    <location>
        <begin position="170"/>
        <end position="188"/>
    </location>
</feature>
<dbReference type="GO" id="GO:0016020">
    <property type="term" value="C:membrane"/>
    <property type="evidence" value="ECO:0007669"/>
    <property type="project" value="TreeGrafter"/>
</dbReference>
<accession>A0A1G7A9V4</accession>
<feature type="domain" description="SGNH" evidence="3">
    <location>
        <begin position="395"/>
        <end position="626"/>
    </location>
</feature>
<dbReference type="OrthoDB" id="290051at2"/>
<evidence type="ECO:0000259" key="3">
    <source>
        <dbReference type="Pfam" id="PF19040"/>
    </source>
</evidence>
<reference evidence="4 5" key="1">
    <citation type="submission" date="2016-10" db="EMBL/GenBank/DDBJ databases">
        <authorList>
            <person name="de Groot N.N."/>
        </authorList>
    </citation>
    <scope>NUCLEOTIDE SEQUENCE [LARGE SCALE GENOMIC DNA]</scope>
    <source>
        <strain evidence="4 5">DSM 24015</strain>
    </source>
</reference>
<evidence type="ECO:0000313" key="4">
    <source>
        <dbReference type="EMBL" id="SDE11674.1"/>
    </source>
</evidence>
<feature type="transmembrane region" description="Helical" evidence="1">
    <location>
        <begin position="30"/>
        <end position="54"/>
    </location>
</feature>
<feature type="transmembrane region" description="Helical" evidence="1">
    <location>
        <begin position="252"/>
        <end position="272"/>
    </location>
</feature>
<dbReference type="GO" id="GO:0009103">
    <property type="term" value="P:lipopolysaccharide biosynthetic process"/>
    <property type="evidence" value="ECO:0007669"/>
    <property type="project" value="TreeGrafter"/>
</dbReference>
<keyword evidence="5" id="KW-1185">Reference proteome</keyword>
<feature type="transmembrane region" description="Helical" evidence="1">
    <location>
        <begin position="146"/>
        <end position="163"/>
    </location>
</feature>
<dbReference type="InterPro" id="IPR050879">
    <property type="entry name" value="Acyltransferase_3"/>
</dbReference>
<dbReference type="RefSeq" id="WP_092736022.1">
    <property type="nucleotide sequence ID" value="NZ_FNAS01000003.1"/>
</dbReference>
<evidence type="ECO:0000256" key="1">
    <source>
        <dbReference type="SAM" id="Phobius"/>
    </source>
</evidence>
<keyword evidence="1" id="KW-0472">Membrane</keyword>
<keyword evidence="1" id="KW-0812">Transmembrane</keyword>
<protein>
    <submittedName>
        <fullName evidence="4">Peptidoglycan/LPS O-acetylase OafA/YrhL, contains acyltransferase and SGNH-hydrolase domains</fullName>
    </submittedName>
</protein>
<organism evidence="4 5">
    <name type="scientific">Riemerella columbipharyngis</name>
    <dbReference type="NCBI Taxonomy" id="1071918"/>
    <lineage>
        <taxon>Bacteria</taxon>
        <taxon>Pseudomonadati</taxon>
        <taxon>Bacteroidota</taxon>
        <taxon>Flavobacteriia</taxon>
        <taxon>Flavobacteriales</taxon>
        <taxon>Weeksellaceae</taxon>
        <taxon>Riemerella</taxon>
    </lineage>
</organism>
<dbReference type="PANTHER" id="PTHR23028">
    <property type="entry name" value="ACETYLTRANSFERASE"/>
    <property type="match status" value="1"/>
</dbReference>
<sequence length="637" mass="73743">MNFREDINGLRAFAVIAVMIFHFNESWLTGGFAGVDVFFVISGFLMTKITLNGIEKENSIFLFLKKFYAARVKRIVPALLVLVILLSVTAFLFFEPSRNLLLSSQGIPALGFFSNFYFWQHSNGGYFATSPSEKELLHTWSLSVEWQFYMLYPFIIWIVSKLFKKKQIRRVILALTILALSVGLIIAYNTVNAGYFVLPTRMWEMMVGGIAFLFPWKMSSPVRKSAEYIGIGLMNVSFFIISRDFVWPGIGALLPVFSSFLVIQAANNSSWITANPAVRYIGKWSYSLYLYHWPIVALNNSYHLEMSFWIYLFLSFVFGAASYYLVEQKKWKLWLIAVLWGVTILGLYASKRTGGFKFRIPKEVLYQDNPRGVIKPDGTQYTNMKKSVVGGADFSNYDYMIVSDSYGQQYARFLDENHIKTLTWFSRNCMKLPHYSQAVKRDGGVFQKECAECYPSLSADLKANTRPVLFIYSWDSYHLRQKDDFSSYPVTYKENKKKYLDILEKEWDEIIANRPNPKSYNIYFVGVPNKPGFPVRRRQIEGCLPLSRLLFGECPREVEEKPLDINNEMKSLAEKFAKKYSNIYYIDPEESLCKNHKCKVLINGHPVYEDIHGHLSHYGAEYIGKNIMDQVRKNEKK</sequence>
<dbReference type="GO" id="GO:0016747">
    <property type="term" value="F:acyltransferase activity, transferring groups other than amino-acyl groups"/>
    <property type="evidence" value="ECO:0007669"/>
    <property type="project" value="InterPro"/>
</dbReference>
<feature type="transmembrane region" description="Helical" evidence="1">
    <location>
        <begin position="7"/>
        <end position="24"/>
    </location>
</feature>
<proteinExistence type="predicted"/>
<name>A0A1G7A9V4_9FLAO</name>
<dbReference type="Proteomes" id="UP000198517">
    <property type="component" value="Unassembled WGS sequence"/>
</dbReference>